<organism evidence="1 2">
    <name type="scientific">Desulforhopalus singaporensis</name>
    <dbReference type="NCBI Taxonomy" id="91360"/>
    <lineage>
        <taxon>Bacteria</taxon>
        <taxon>Pseudomonadati</taxon>
        <taxon>Thermodesulfobacteriota</taxon>
        <taxon>Desulfobulbia</taxon>
        <taxon>Desulfobulbales</taxon>
        <taxon>Desulfocapsaceae</taxon>
        <taxon>Desulforhopalus</taxon>
    </lineage>
</organism>
<reference evidence="1 2" key="1">
    <citation type="submission" date="2016-10" db="EMBL/GenBank/DDBJ databases">
        <authorList>
            <person name="de Groot N.N."/>
        </authorList>
    </citation>
    <scope>NUCLEOTIDE SEQUENCE [LARGE SCALE GENOMIC DNA]</scope>
    <source>
        <strain evidence="1 2">DSM 12130</strain>
    </source>
</reference>
<sequence>MQPHHRFPQRFVAHHADHIGRNSGMIHNLQQLSVAVLIPQIRHTYLLKHRLAACIGTGARLEPHWPITSVVTPCRI</sequence>
<evidence type="ECO:0000313" key="2">
    <source>
        <dbReference type="Proteomes" id="UP000199073"/>
    </source>
</evidence>
<dbReference type="STRING" id="91360.SAMN05660330_03055"/>
<name>A0A1H0TGG1_9BACT</name>
<keyword evidence="2" id="KW-1185">Reference proteome</keyword>
<evidence type="ECO:0000313" key="1">
    <source>
        <dbReference type="EMBL" id="SDP52626.1"/>
    </source>
</evidence>
<proteinExistence type="predicted"/>
<protein>
    <submittedName>
        <fullName evidence="1">Uncharacterized protein</fullName>
    </submittedName>
</protein>
<accession>A0A1H0TGG1</accession>
<dbReference type="AlphaFoldDB" id="A0A1H0TGG1"/>
<dbReference type="Proteomes" id="UP000199073">
    <property type="component" value="Unassembled WGS sequence"/>
</dbReference>
<gene>
    <name evidence="1" type="ORF">SAMN05660330_03055</name>
</gene>
<dbReference type="EMBL" id="FNJI01000024">
    <property type="protein sequence ID" value="SDP52626.1"/>
    <property type="molecule type" value="Genomic_DNA"/>
</dbReference>